<gene>
    <name evidence="2" type="ORF">WMY93_032671</name>
</gene>
<keyword evidence="3" id="KW-1185">Reference proteome</keyword>
<evidence type="ECO:0000256" key="1">
    <source>
        <dbReference type="SAM" id="MobiDB-lite"/>
    </source>
</evidence>
<feature type="compositionally biased region" description="Basic and acidic residues" evidence="1">
    <location>
        <begin position="153"/>
        <end position="175"/>
    </location>
</feature>
<dbReference type="AlphaFoldDB" id="A0AAW0MW32"/>
<dbReference type="PANTHER" id="PTHR40250:SF1">
    <property type="entry name" value="SI:CH1073-281M9.1"/>
    <property type="match status" value="1"/>
</dbReference>
<feature type="compositionally biased region" description="Basic and acidic residues" evidence="1">
    <location>
        <begin position="431"/>
        <end position="440"/>
    </location>
</feature>
<dbReference type="Proteomes" id="UP001460270">
    <property type="component" value="Unassembled WGS sequence"/>
</dbReference>
<dbReference type="EMBL" id="JBBPFD010000059">
    <property type="protein sequence ID" value="KAK7880673.1"/>
    <property type="molecule type" value="Genomic_DNA"/>
</dbReference>
<feature type="compositionally biased region" description="Basic residues" evidence="1">
    <location>
        <begin position="143"/>
        <end position="152"/>
    </location>
</feature>
<sequence length="609" mass="70154">MFERSPLTINEFPVKEREGGGGGGRGRESEGGKRESKGAKREERWQGGGGERVKKEVKRKEGAKRGEREGRRGEKKRREGMERDREKIEKKGGRKGREREKRVKEGREQDTKKEREKTKEREEKEGLRKRRGGERETNERERRERRRRRERGRKGEEGEEREERKEEKEEGEGKKRREKRGGKWCWRRCFSQRNKMDESGSYSSNMGRGNGKKRRVAAKRAGLREAAAPIKEQNKKRERRERERAEEKNRERRGEEFVFGVFGEKEQVLLCFCFCFRRPEQEECFRTNSDRRKDVTVTDTESLERLEQLESDVSRSQARVGRTLYSLLSLSFSHTHSDFFMCVRSRDTKEITLKLQMHRESLRILTYMYRKTSCEGRGAGAGLGELLFIKQNPELNLSQKSVVTCLEAQEADNKTTSEVESTSNENNQRSGDGREERGEQRAGAPNYFNLDLIISVQNGVDLIVLDLKMASVSASLMLEEFPQQLPVPKAPPRGKSRSRRPREARFKTQPVTFAEIAEVEEEGANAMDEERAKRSFLQSLESLRRSTQTLYVHAAAAGGGGHAPGAAGHAPTAAAGHAPHSALLRPAPRNTDLQRPLQRRRLRSLRERL</sequence>
<feature type="compositionally biased region" description="Low complexity" evidence="1">
    <location>
        <begin position="564"/>
        <end position="580"/>
    </location>
</feature>
<comment type="caution">
    <text evidence="2">The sequence shown here is derived from an EMBL/GenBank/DDBJ whole genome shotgun (WGS) entry which is preliminary data.</text>
</comment>
<dbReference type="InterPro" id="IPR031521">
    <property type="entry name" value="DUF4695"/>
</dbReference>
<feature type="compositionally biased region" description="Polar residues" evidence="1">
    <location>
        <begin position="418"/>
        <end position="430"/>
    </location>
</feature>
<feature type="region of interest" description="Disordered" evidence="1">
    <location>
        <begin position="410"/>
        <end position="440"/>
    </location>
</feature>
<evidence type="ECO:0000313" key="3">
    <source>
        <dbReference type="Proteomes" id="UP001460270"/>
    </source>
</evidence>
<feature type="compositionally biased region" description="Basic and acidic residues" evidence="1">
    <location>
        <begin position="13"/>
        <end position="126"/>
    </location>
</feature>
<organism evidence="2 3">
    <name type="scientific">Mugilogobius chulae</name>
    <name type="common">yellowstripe goby</name>
    <dbReference type="NCBI Taxonomy" id="88201"/>
    <lineage>
        <taxon>Eukaryota</taxon>
        <taxon>Metazoa</taxon>
        <taxon>Chordata</taxon>
        <taxon>Craniata</taxon>
        <taxon>Vertebrata</taxon>
        <taxon>Euteleostomi</taxon>
        <taxon>Actinopterygii</taxon>
        <taxon>Neopterygii</taxon>
        <taxon>Teleostei</taxon>
        <taxon>Neoteleostei</taxon>
        <taxon>Acanthomorphata</taxon>
        <taxon>Gobiaria</taxon>
        <taxon>Gobiiformes</taxon>
        <taxon>Gobioidei</taxon>
        <taxon>Gobiidae</taxon>
        <taxon>Gobionellinae</taxon>
        <taxon>Mugilogobius</taxon>
    </lineage>
</organism>
<feature type="compositionally biased region" description="Basic and acidic residues" evidence="1">
    <location>
        <begin position="232"/>
        <end position="247"/>
    </location>
</feature>
<feature type="region of interest" description="Disordered" evidence="1">
    <location>
        <begin position="1"/>
        <end position="182"/>
    </location>
</feature>
<feature type="region of interest" description="Disordered" evidence="1">
    <location>
        <begin position="485"/>
        <end position="504"/>
    </location>
</feature>
<dbReference type="Pfam" id="PF15766">
    <property type="entry name" value="DUF4695"/>
    <property type="match status" value="1"/>
</dbReference>
<feature type="region of interest" description="Disordered" evidence="1">
    <location>
        <begin position="196"/>
        <end position="247"/>
    </location>
</feature>
<accession>A0AAW0MW32</accession>
<protein>
    <submittedName>
        <fullName evidence="2">Uncharacterized protein</fullName>
    </submittedName>
</protein>
<evidence type="ECO:0000313" key="2">
    <source>
        <dbReference type="EMBL" id="KAK7880673.1"/>
    </source>
</evidence>
<dbReference type="PANTHER" id="PTHR40250">
    <property type="entry name" value="CHROMOSOME 11 OPEN READING FRAME 96"/>
    <property type="match status" value="1"/>
</dbReference>
<feature type="region of interest" description="Disordered" evidence="1">
    <location>
        <begin position="560"/>
        <end position="609"/>
    </location>
</feature>
<name>A0AAW0MW32_9GOBI</name>
<feature type="compositionally biased region" description="Basic and acidic residues" evidence="1">
    <location>
        <begin position="133"/>
        <end position="142"/>
    </location>
</feature>
<proteinExistence type="predicted"/>
<reference evidence="3" key="1">
    <citation type="submission" date="2024-04" db="EMBL/GenBank/DDBJ databases">
        <title>Salinicola lusitanus LLJ914,a marine bacterium isolated from the Okinawa Trough.</title>
        <authorList>
            <person name="Li J."/>
        </authorList>
    </citation>
    <scope>NUCLEOTIDE SEQUENCE [LARGE SCALE GENOMIC DNA]</scope>
</reference>